<protein>
    <submittedName>
        <fullName evidence="1">Uncharacterized protein</fullName>
    </submittedName>
</protein>
<dbReference type="EMBL" id="PQ015378">
    <property type="protein sequence ID" value="XDJ14637.1"/>
    <property type="molecule type" value="Genomic_DNA"/>
</dbReference>
<organism evidence="1">
    <name type="scientific">Pseudomonas phage RVTF4</name>
    <dbReference type="NCBI Taxonomy" id="3236931"/>
    <lineage>
        <taxon>Viruses</taxon>
    </lineage>
</organism>
<reference evidence="1" key="1">
    <citation type="submission" date="2024-07" db="EMBL/GenBank/DDBJ databases">
        <authorList>
            <person name="Bringhurst R.M."/>
            <person name="Homer T.E."/>
        </authorList>
    </citation>
    <scope>NUCLEOTIDE SEQUENCE</scope>
</reference>
<name>A0AB39CCR0_9VIRU</name>
<accession>A0AB39CCR0</accession>
<sequence length="134" mass="16100">MSGYLVTEEQMRMLCAPTPYIRRPTILHIVEYPSMQPKETWLERESRLSAERERRKELDEKANTLFMPVDSGEYLYYHPKTGRFVTLGWHDFDYNEIILTPEQMQEAREAFKKRWPNDRYGTAFYDIYTGTFPS</sequence>
<proteinExistence type="predicted"/>
<evidence type="ECO:0000313" key="1">
    <source>
        <dbReference type="EMBL" id="XDJ14637.1"/>
    </source>
</evidence>